<proteinExistence type="predicted"/>
<dbReference type="OrthoDB" id="8947444at2759"/>
<dbReference type="AlphaFoldDB" id="A0A7T8GLK6"/>
<gene>
    <name evidence="1" type="ORF">FKW44_025316</name>
</gene>
<dbReference type="Proteomes" id="UP000595437">
    <property type="component" value="Chromosome 21"/>
</dbReference>
<evidence type="ECO:0000313" key="1">
    <source>
        <dbReference type="EMBL" id="QQP31644.1"/>
    </source>
</evidence>
<keyword evidence="2" id="KW-1185">Reference proteome</keyword>
<organism evidence="1 2">
    <name type="scientific">Caligus rogercresseyi</name>
    <name type="common">Sea louse</name>
    <dbReference type="NCBI Taxonomy" id="217165"/>
    <lineage>
        <taxon>Eukaryota</taxon>
        <taxon>Metazoa</taxon>
        <taxon>Ecdysozoa</taxon>
        <taxon>Arthropoda</taxon>
        <taxon>Crustacea</taxon>
        <taxon>Multicrustacea</taxon>
        <taxon>Hexanauplia</taxon>
        <taxon>Copepoda</taxon>
        <taxon>Siphonostomatoida</taxon>
        <taxon>Caligidae</taxon>
        <taxon>Caligus</taxon>
    </lineage>
</organism>
<protein>
    <submittedName>
        <fullName evidence="1">Uncharacterized protein</fullName>
    </submittedName>
</protein>
<evidence type="ECO:0000313" key="2">
    <source>
        <dbReference type="Proteomes" id="UP000595437"/>
    </source>
</evidence>
<name>A0A7T8GLK6_CALRO</name>
<dbReference type="EMBL" id="CP045910">
    <property type="protein sequence ID" value="QQP31644.1"/>
    <property type="molecule type" value="Genomic_DNA"/>
</dbReference>
<reference evidence="2" key="1">
    <citation type="submission" date="2021-01" db="EMBL/GenBank/DDBJ databases">
        <title>Caligus Genome Assembly.</title>
        <authorList>
            <person name="Gallardo-Escarate C."/>
        </authorList>
    </citation>
    <scope>NUCLEOTIDE SEQUENCE [LARGE SCALE GENOMIC DNA]</scope>
</reference>
<sequence>MDIEPQSNEHIKRRDRYRWQKKDFISPNTEFSGPALTDDATVLHTPLQYFEKRLGNSDHGLSLQRNACRYPRAQFCG</sequence>
<accession>A0A7T8GLK6</accession>